<organism evidence="11 12">
    <name type="scientific">Ganoderma sinense ZZ0214-1</name>
    <dbReference type="NCBI Taxonomy" id="1077348"/>
    <lineage>
        <taxon>Eukaryota</taxon>
        <taxon>Fungi</taxon>
        <taxon>Dikarya</taxon>
        <taxon>Basidiomycota</taxon>
        <taxon>Agaricomycotina</taxon>
        <taxon>Agaricomycetes</taxon>
        <taxon>Polyporales</taxon>
        <taxon>Polyporaceae</taxon>
        <taxon>Ganoderma</taxon>
    </lineage>
</organism>
<dbReference type="STRING" id="1077348.A0A2G8RW77"/>
<feature type="transmembrane region" description="Helical" evidence="9">
    <location>
        <begin position="424"/>
        <end position="444"/>
    </location>
</feature>
<name>A0A2G8RW77_9APHY</name>
<keyword evidence="5 9" id="KW-1133">Transmembrane helix</keyword>
<feature type="transmembrane region" description="Helical" evidence="9">
    <location>
        <begin position="74"/>
        <end position="91"/>
    </location>
</feature>
<feature type="compositionally biased region" description="Acidic residues" evidence="8">
    <location>
        <begin position="604"/>
        <end position="614"/>
    </location>
</feature>
<dbReference type="PRINTS" id="PR00171">
    <property type="entry name" value="SUGRTRNSPORT"/>
</dbReference>
<feature type="compositionally biased region" description="Basic and acidic residues" evidence="8">
    <location>
        <begin position="574"/>
        <end position="585"/>
    </location>
</feature>
<feature type="transmembrane region" description="Helical" evidence="9">
    <location>
        <begin position="166"/>
        <end position="183"/>
    </location>
</feature>
<feature type="region of interest" description="Disordered" evidence="8">
    <location>
        <begin position="574"/>
        <end position="614"/>
    </location>
</feature>
<feature type="transmembrane region" description="Helical" evidence="9">
    <location>
        <begin position="496"/>
        <end position="516"/>
    </location>
</feature>
<evidence type="ECO:0000256" key="8">
    <source>
        <dbReference type="SAM" id="MobiDB-lite"/>
    </source>
</evidence>
<gene>
    <name evidence="11" type="ORF">GSI_11497</name>
</gene>
<dbReference type="InterPro" id="IPR050360">
    <property type="entry name" value="MFS_Sugar_Transporters"/>
</dbReference>
<sequence length="614" mass="68515">MAKTLTGRKLYYTINAVAGLAIFFFGYDQGMMGGVNTSPDYVRVMKLGYSTYEGPSEGYVAHITEPTRQGGIVSIYYFGTLLGCLIGGVLGDRMCCARIINGIGTGHLNAIVPVWSAEVATHTSRGAFIASEFTLNIFGVVVAYWLEFGLGFIGDGTSQVRWRFPIAFQILPVLAFMACIPWMPESPRWLIKMGRLDEAREILGRLRSDSESTEAPQAQREYEDIVANVALEKEHAERNSYISMFFGLHDNGLHVARRVQLSIWLQIVQECVSSLFFPSFRLHALVRPLRRDVLTVAMPSRWVGIAAITVYAPTIFSEAGYGARKAQWLSGLNDVSNSLPFSRPPPSLPHLPPRSDFRLQVPHRLCPLHPPTPFACLASRSRHTLTTFCPTLHNVRAHSQITYMLSTLLAVATIDRLGRRVGLWWGAVGQGISLILAGAFARLLKDHPEKAAQYGGAAALFVFMYTFIFGATWLTIPWVYPTETFPLEVRAKGNAFGVFGWSIGNGWLTLLNPVMFNRIGENTLHVFGVINFLSIPLVWAFYPETANRTLEEMDYLFMSKSPFVWDEEENFRRMKEEAERNRAEGKLPIPAAEGADDEKPAPTEIEDVNGSEKI</sequence>
<dbReference type="InterPro" id="IPR020846">
    <property type="entry name" value="MFS_dom"/>
</dbReference>
<evidence type="ECO:0000256" key="6">
    <source>
        <dbReference type="ARBA" id="ARBA00023136"/>
    </source>
</evidence>
<dbReference type="AlphaFoldDB" id="A0A2G8RW77"/>
<dbReference type="GO" id="GO:0005351">
    <property type="term" value="F:carbohydrate:proton symporter activity"/>
    <property type="evidence" value="ECO:0007669"/>
    <property type="project" value="TreeGrafter"/>
</dbReference>
<dbReference type="InterPro" id="IPR036259">
    <property type="entry name" value="MFS_trans_sf"/>
</dbReference>
<evidence type="ECO:0000256" key="5">
    <source>
        <dbReference type="ARBA" id="ARBA00022989"/>
    </source>
</evidence>
<evidence type="ECO:0000256" key="3">
    <source>
        <dbReference type="ARBA" id="ARBA00022448"/>
    </source>
</evidence>
<comment type="catalytic activity">
    <reaction evidence="7">
        <text>myo-inositol(out) + H(+)(out) = myo-inositol(in) + H(+)(in)</text>
        <dbReference type="Rhea" id="RHEA:60364"/>
        <dbReference type="ChEBI" id="CHEBI:15378"/>
        <dbReference type="ChEBI" id="CHEBI:17268"/>
    </reaction>
</comment>
<feature type="transmembrane region" description="Helical" evidence="9">
    <location>
        <begin position="10"/>
        <end position="27"/>
    </location>
</feature>
<evidence type="ECO:0000256" key="2">
    <source>
        <dbReference type="ARBA" id="ARBA00010992"/>
    </source>
</evidence>
<dbReference type="InterPro" id="IPR005828">
    <property type="entry name" value="MFS_sugar_transport-like"/>
</dbReference>
<evidence type="ECO:0000259" key="10">
    <source>
        <dbReference type="PROSITE" id="PS50850"/>
    </source>
</evidence>
<keyword evidence="6 9" id="KW-0472">Membrane</keyword>
<dbReference type="PANTHER" id="PTHR48022">
    <property type="entry name" value="PLASTIDIC GLUCOSE TRANSPORTER 4"/>
    <property type="match status" value="1"/>
</dbReference>
<dbReference type="PROSITE" id="PS00216">
    <property type="entry name" value="SUGAR_TRANSPORT_1"/>
    <property type="match status" value="1"/>
</dbReference>
<dbReference type="GO" id="GO:0016020">
    <property type="term" value="C:membrane"/>
    <property type="evidence" value="ECO:0007669"/>
    <property type="project" value="UniProtKB-SubCell"/>
</dbReference>
<keyword evidence="3" id="KW-0813">Transport</keyword>
<protein>
    <submittedName>
        <fullName evidence="11">MFS general substrate transporter</fullName>
    </submittedName>
</protein>
<evidence type="ECO:0000256" key="9">
    <source>
        <dbReference type="SAM" id="Phobius"/>
    </source>
</evidence>
<evidence type="ECO:0000256" key="1">
    <source>
        <dbReference type="ARBA" id="ARBA00004141"/>
    </source>
</evidence>
<keyword evidence="4 9" id="KW-0812">Transmembrane</keyword>
<comment type="similarity">
    <text evidence="2">Belongs to the major facilitator superfamily. Sugar transporter (TC 2.A.1.1) family.</text>
</comment>
<dbReference type="Gene3D" id="1.20.1250.20">
    <property type="entry name" value="MFS general substrate transporter like domains"/>
    <property type="match status" value="1"/>
</dbReference>
<dbReference type="OrthoDB" id="2544694at2759"/>
<dbReference type="Pfam" id="PF00083">
    <property type="entry name" value="Sugar_tr"/>
    <property type="match status" value="2"/>
</dbReference>
<evidence type="ECO:0000256" key="4">
    <source>
        <dbReference type="ARBA" id="ARBA00022692"/>
    </source>
</evidence>
<dbReference type="SUPFAM" id="SSF103473">
    <property type="entry name" value="MFS general substrate transporter"/>
    <property type="match status" value="2"/>
</dbReference>
<proteinExistence type="inferred from homology"/>
<feature type="transmembrane region" description="Helical" evidence="9">
    <location>
        <begin position="523"/>
        <end position="542"/>
    </location>
</feature>
<comment type="subcellular location">
    <subcellularLocation>
        <location evidence="1">Membrane</location>
        <topology evidence="1">Multi-pass membrane protein</topology>
    </subcellularLocation>
</comment>
<comment type="caution">
    <text evidence="11">The sequence shown here is derived from an EMBL/GenBank/DDBJ whole genome shotgun (WGS) entry which is preliminary data.</text>
</comment>
<evidence type="ECO:0000313" key="11">
    <source>
        <dbReference type="EMBL" id="PIL25747.1"/>
    </source>
</evidence>
<dbReference type="Proteomes" id="UP000230002">
    <property type="component" value="Unassembled WGS sequence"/>
</dbReference>
<dbReference type="EMBL" id="AYKW01000045">
    <property type="protein sequence ID" value="PIL25747.1"/>
    <property type="molecule type" value="Genomic_DNA"/>
</dbReference>
<accession>A0A2G8RW77</accession>
<dbReference type="InterPro" id="IPR003663">
    <property type="entry name" value="Sugar/inositol_transpt"/>
</dbReference>
<reference evidence="11 12" key="1">
    <citation type="journal article" date="2015" name="Sci. Rep.">
        <title>Chromosome-level genome map provides insights into diverse defense mechanisms in the medicinal fungus Ganoderma sinense.</title>
        <authorList>
            <person name="Zhu Y."/>
            <person name="Xu J."/>
            <person name="Sun C."/>
            <person name="Zhou S."/>
            <person name="Xu H."/>
            <person name="Nelson D.R."/>
            <person name="Qian J."/>
            <person name="Song J."/>
            <person name="Luo H."/>
            <person name="Xiang L."/>
            <person name="Li Y."/>
            <person name="Xu Z."/>
            <person name="Ji A."/>
            <person name="Wang L."/>
            <person name="Lu S."/>
            <person name="Hayward A."/>
            <person name="Sun W."/>
            <person name="Li X."/>
            <person name="Schwartz D.C."/>
            <person name="Wang Y."/>
            <person name="Chen S."/>
        </authorList>
    </citation>
    <scope>NUCLEOTIDE SEQUENCE [LARGE SCALE GENOMIC DNA]</scope>
    <source>
        <strain evidence="11 12">ZZ0214-1</strain>
    </source>
</reference>
<evidence type="ECO:0000313" key="12">
    <source>
        <dbReference type="Proteomes" id="UP000230002"/>
    </source>
</evidence>
<dbReference type="PROSITE" id="PS50850">
    <property type="entry name" value="MFS"/>
    <property type="match status" value="1"/>
</dbReference>
<dbReference type="InterPro" id="IPR005829">
    <property type="entry name" value="Sugar_transporter_CS"/>
</dbReference>
<feature type="transmembrane region" description="Helical" evidence="9">
    <location>
        <begin position="133"/>
        <end position="154"/>
    </location>
</feature>
<keyword evidence="12" id="KW-1185">Reference proteome</keyword>
<evidence type="ECO:0000256" key="7">
    <source>
        <dbReference type="ARBA" id="ARBA00049119"/>
    </source>
</evidence>
<feature type="transmembrane region" description="Helical" evidence="9">
    <location>
        <begin position="456"/>
        <end position="476"/>
    </location>
</feature>
<dbReference type="PANTHER" id="PTHR48022:SF78">
    <property type="entry name" value="MONOSACCHARIDE TRANSPORTER, PUTATIVE (AFU_ORTHOLOGUE AFUA_2G02110)-RELATED"/>
    <property type="match status" value="1"/>
</dbReference>
<feature type="domain" description="Major facilitator superfamily (MFS) profile" evidence="10">
    <location>
        <begin position="1"/>
        <end position="546"/>
    </location>
</feature>